<dbReference type="SMART" id="SM00388">
    <property type="entry name" value="HisKA"/>
    <property type="match status" value="1"/>
</dbReference>
<dbReference type="PANTHER" id="PTHR43547:SF2">
    <property type="entry name" value="HYBRID SIGNAL TRANSDUCTION HISTIDINE KINASE C"/>
    <property type="match status" value="1"/>
</dbReference>
<evidence type="ECO:0000256" key="1">
    <source>
        <dbReference type="ARBA" id="ARBA00000085"/>
    </source>
</evidence>
<dbReference type="InterPro" id="IPR035965">
    <property type="entry name" value="PAS-like_dom_sf"/>
</dbReference>
<dbReference type="GO" id="GO:0000155">
    <property type="term" value="F:phosphorelay sensor kinase activity"/>
    <property type="evidence" value="ECO:0007669"/>
    <property type="project" value="InterPro"/>
</dbReference>
<dbReference type="Pfam" id="PF00512">
    <property type="entry name" value="HisKA"/>
    <property type="match status" value="1"/>
</dbReference>
<evidence type="ECO:0000256" key="4">
    <source>
        <dbReference type="PROSITE-ProRule" id="PRU00169"/>
    </source>
</evidence>
<dbReference type="Proteomes" id="UP000287853">
    <property type="component" value="Unassembled WGS sequence"/>
</dbReference>
<evidence type="ECO:0000259" key="7">
    <source>
        <dbReference type="PROSITE" id="PS50113"/>
    </source>
</evidence>
<dbReference type="InterPro" id="IPR036097">
    <property type="entry name" value="HisK_dim/P_sf"/>
</dbReference>
<feature type="domain" description="Response regulatory" evidence="6">
    <location>
        <begin position="6"/>
        <end position="123"/>
    </location>
</feature>
<dbReference type="AlphaFoldDB" id="A0A444ITG7"/>
<dbReference type="Pfam" id="PF02518">
    <property type="entry name" value="HATPase_c"/>
    <property type="match status" value="1"/>
</dbReference>
<feature type="domain" description="Histidine kinase" evidence="5">
    <location>
        <begin position="412"/>
        <end position="635"/>
    </location>
</feature>
<dbReference type="SMART" id="SM00091">
    <property type="entry name" value="PAS"/>
    <property type="match status" value="2"/>
</dbReference>
<dbReference type="SMART" id="SM00448">
    <property type="entry name" value="REC"/>
    <property type="match status" value="2"/>
</dbReference>
<evidence type="ECO:0000313" key="9">
    <source>
        <dbReference type="Proteomes" id="UP000287853"/>
    </source>
</evidence>
<name>A0A444ITG7_9BACT</name>
<sequence>MKEDNLILIVDDDPQVLFATVRILKKAGYTVITASSGYEGLQTARERMPDLLLLDVMLPDIDGIEVCKHLKGGEMTSHLFVCLLSGLRRASEEQALGLESGADDYIARPIENRELLARVQAMLRLINAEKELYDNRKQLKRLVEERTAQLFINEAQFRLLTESIKDVFWMSTYGLEEIVYISPSYQRLWERDIELVYKESTSFLEALHPDDMDAYLDVIASYHAKGKAYACEYRIIKKDGEIRWISERGYPVEEPLEGQLLMSGICTDISEQKRIEIALRESEEKYRSMMESMDDAAYICSADYRIEYMNSAMIEKIGRDATGEQCHTAIFGRQEQCPWCQHEKVMRGETLKTEFEEPGTGNVYSISHSPIFHTNGTISTLSLYHDITETKKLEARIQQAQKMESIGSLAGGIAHDFNNILCPIIGMSELLMLNSPHGSQVYEDAQMIFNAGKRGGDLVKQILSFSRQSKHTFIPVYIQQILKEVLKLSRSSIPTYIEIEQDIQTDCSSVLANPTQIHQVIMNIMTNAYHAVESSSGKIIVTLHETSLASDALQDIALSVDRYALLSITDSGHGMPADLMDKIFDPYFTTKEQGKGTGLGLAVAYGIIKEHKGEIQVCSEVGKGSTFNVYIPLMEKQVVSNTIGDSALSPTGKEHILLVDDEEPIALLEKKMLEQLGYQVTMHIHSSEALEAFRAEPDVFDLVISDMAMPSMTGDQLAMELLAIRHDIPIIISSGFSERLDNGRGAKIGIKDFLEKPFLKSKLAKTVRKVLDAAKFEN</sequence>
<feature type="modified residue" description="4-aspartylphosphate" evidence="4">
    <location>
        <position position="706"/>
    </location>
</feature>
<dbReference type="Pfam" id="PF08448">
    <property type="entry name" value="PAS_4"/>
    <property type="match status" value="1"/>
</dbReference>
<organism evidence="8 9">
    <name type="scientific">Candidatus Electrothrix aarhusensis</name>
    <dbReference type="NCBI Taxonomy" id="1859131"/>
    <lineage>
        <taxon>Bacteria</taxon>
        <taxon>Pseudomonadati</taxon>
        <taxon>Thermodesulfobacteriota</taxon>
        <taxon>Desulfobulbia</taxon>
        <taxon>Desulfobulbales</taxon>
        <taxon>Desulfobulbaceae</taxon>
        <taxon>Candidatus Electrothrix</taxon>
    </lineage>
</organism>
<dbReference type="Gene3D" id="1.10.287.130">
    <property type="match status" value="1"/>
</dbReference>
<evidence type="ECO:0000256" key="2">
    <source>
        <dbReference type="ARBA" id="ARBA00012438"/>
    </source>
</evidence>
<dbReference type="EC" id="2.7.13.3" evidence="2"/>
<keyword evidence="3 4" id="KW-0597">Phosphoprotein</keyword>
<comment type="caution">
    <text evidence="8">The sequence shown here is derived from an EMBL/GenBank/DDBJ whole genome shotgun (WGS) entry which is preliminary data.</text>
</comment>
<evidence type="ECO:0000313" key="8">
    <source>
        <dbReference type="EMBL" id="RWX44123.1"/>
    </source>
</evidence>
<dbReference type="NCBIfam" id="TIGR00229">
    <property type="entry name" value="sensory_box"/>
    <property type="match status" value="2"/>
</dbReference>
<dbReference type="InterPro" id="IPR013655">
    <property type="entry name" value="PAS_fold_3"/>
</dbReference>
<reference evidence="8 9" key="1">
    <citation type="submission" date="2017-01" db="EMBL/GenBank/DDBJ databases">
        <title>The cable genome- insights into the physiology and evolution of filamentous bacteria capable of sulfide oxidation via long distance electron transfer.</title>
        <authorList>
            <person name="Schreiber L."/>
            <person name="Bjerg J.T."/>
            <person name="Boggild A."/>
            <person name="Van De Vossenberg J."/>
            <person name="Meysman F."/>
            <person name="Nielsen L.P."/>
            <person name="Schramm A."/>
            <person name="Kjeldsen K.U."/>
        </authorList>
    </citation>
    <scope>NUCLEOTIDE SEQUENCE [LARGE SCALE GENOMIC DNA]</scope>
    <source>
        <strain evidence="8">MCF</strain>
    </source>
</reference>
<feature type="domain" description="Response regulatory" evidence="6">
    <location>
        <begin position="655"/>
        <end position="771"/>
    </location>
</feature>
<dbReference type="SUPFAM" id="SSF55785">
    <property type="entry name" value="PYP-like sensor domain (PAS domain)"/>
    <property type="match status" value="2"/>
</dbReference>
<evidence type="ECO:0000259" key="6">
    <source>
        <dbReference type="PROSITE" id="PS50110"/>
    </source>
</evidence>
<dbReference type="InterPro" id="IPR011006">
    <property type="entry name" value="CheY-like_superfamily"/>
</dbReference>
<dbReference type="CDD" id="cd17546">
    <property type="entry name" value="REC_hyHK_CKI1_RcsC-like"/>
    <property type="match status" value="1"/>
</dbReference>
<dbReference type="InterPro" id="IPR004358">
    <property type="entry name" value="Sig_transdc_His_kin-like_C"/>
</dbReference>
<dbReference type="PANTHER" id="PTHR43547">
    <property type="entry name" value="TWO-COMPONENT HISTIDINE KINASE"/>
    <property type="match status" value="1"/>
</dbReference>
<comment type="catalytic activity">
    <reaction evidence="1">
        <text>ATP + protein L-histidine = ADP + protein N-phospho-L-histidine.</text>
        <dbReference type="EC" id="2.7.13.3"/>
    </reaction>
</comment>
<dbReference type="InterPro" id="IPR000014">
    <property type="entry name" value="PAS"/>
</dbReference>
<dbReference type="SUPFAM" id="SSF47384">
    <property type="entry name" value="Homodimeric domain of signal transducing histidine kinase"/>
    <property type="match status" value="1"/>
</dbReference>
<dbReference type="InterPro" id="IPR005467">
    <property type="entry name" value="His_kinase_dom"/>
</dbReference>
<dbReference type="InterPro" id="IPR000700">
    <property type="entry name" value="PAS-assoc_C"/>
</dbReference>
<feature type="domain" description="PAC" evidence="7">
    <location>
        <begin position="229"/>
        <end position="281"/>
    </location>
</feature>
<dbReference type="CDD" id="cd00130">
    <property type="entry name" value="PAS"/>
    <property type="match status" value="1"/>
</dbReference>
<dbReference type="Pfam" id="PF00072">
    <property type="entry name" value="Response_reg"/>
    <property type="match status" value="2"/>
</dbReference>
<feature type="modified residue" description="4-aspartylphosphate" evidence="4">
    <location>
        <position position="55"/>
    </location>
</feature>
<dbReference type="InterPro" id="IPR013656">
    <property type="entry name" value="PAS_4"/>
</dbReference>
<keyword evidence="9" id="KW-1185">Reference proteome</keyword>
<dbReference type="CDD" id="cd00082">
    <property type="entry name" value="HisKA"/>
    <property type="match status" value="1"/>
</dbReference>
<accession>A0A444ITG7</accession>
<dbReference type="InterPro" id="IPR003594">
    <property type="entry name" value="HATPase_dom"/>
</dbReference>
<dbReference type="PROSITE" id="PS50113">
    <property type="entry name" value="PAC"/>
    <property type="match status" value="1"/>
</dbReference>
<dbReference type="EMBL" id="MTKO01000102">
    <property type="protein sequence ID" value="RWX44123.1"/>
    <property type="molecule type" value="Genomic_DNA"/>
</dbReference>
<evidence type="ECO:0000259" key="5">
    <source>
        <dbReference type="PROSITE" id="PS50109"/>
    </source>
</evidence>
<dbReference type="SMART" id="SM00086">
    <property type="entry name" value="PAC"/>
    <property type="match status" value="1"/>
</dbReference>
<dbReference type="InterPro" id="IPR001789">
    <property type="entry name" value="Sig_transdc_resp-reg_receiver"/>
</dbReference>
<dbReference type="SUPFAM" id="SSF55874">
    <property type="entry name" value="ATPase domain of HSP90 chaperone/DNA topoisomerase II/histidine kinase"/>
    <property type="match status" value="1"/>
</dbReference>
<proteinExistence type="predicted"/>
<evidence type="ECO:0000256" key="3">
    <source>
        <dbReference type="ARBA" id="ARBA00022553"/>
    </source>
</evidence>
<dbReference type="PRINTS" id="PR00344">
    <property type="entry name" value="BCTRLSENSOR"/>
</dbReference>
<dbReference type="SUPFAM" id="SSF52172">
    <property type="entry name" value="CheY-like"/>
    <property type="match status" value="2"/>
</dbReference>
<dbReference type="InterPro" id="IPR036890">
    <property type="entry name" value="HATPase_C_sf"/>
</dbReference>
<dbReference type="PROSITE" id="PS50109">
    <property type="entry name" value="HIS_KIN"/>
    <property type="match status" value="1"/>
</dbReference>
<dbReference type="Gene3D" id="3.30.450.20">
    <property type="entry name" value="PAS domain"/>
    <property type="match status" value="2"/>
</dbReference>
<dbReference type="Gene3D" id="3.30.565.10">
    <property type="entry name" value="Histidine kinase-like ATPase, C-terminal domain"/>
    <property type="match status" value="1"/>
</dbReference>
<dbReference type="PROSITE" id="PS50110">
    <property type="entry name" value="RESPONSE_REGULATORY"/>
    <property type="match status" value="2"/>
</dbReference>
<dbReference type="InterPro" id="IPR001610">
    <property type="entry name" value="PAC"/>
</dbReference>
<protein>
    <recommendedName>
        <fullName evidence="2">histidine kinase</fullName>
        <ecNumber evidence="2">2.7.13.3</ecNumber>
    </recommendedName>
</protein>
<gene>
    <name evidence="8" type="ORF">H206_02681</name>
</gene>
<dbReference type="SMART" id="SM00387">
    <property type="entry name" value="HATPase_c"/>
    <property type="match status" value="1"/>
</dbReference>
<dbReference type="InterPro" id="IPR003661">
    <property type="entry name" value="HisK_dim/P_dom"/>
</dbReference>
<dbReference type="Gene3D" id="3.40.50.2300">
    <property type="match status" value="2"/>
</dbReference>
<dbReference type="Pfam" id="PF08447">
    <property type="entry name" value="PAS_3"/>
    <property type="match status" value="1"/>
</dbReference>